<evidence type="ECO:0000313" key="1">
    <source>
        <dbReference type="EMBL" id="MPC83704.1"/>
    </source>
</evidence>
<evidence type="ECO:0000313" key="2">
    <source>
        <dbReference type="Proteomes" id="UP000324222"/>
    </source>
</evidence>
<reference evidence="1 2" key="1">
    <citation type="submission" date="2019-05" db="EMBL/GenBank/DDBJ databases">
        <title>Another draft genome of Portunus trituberculatus and its Hox gene families provides insights of decapod evolution.</title>
        <authorList>
            <person name="Jeong J.-H."/>
            <person name="Song I."/>
            <person name="Kim S."/>
            <person name="Choi T."/>
            <person name="Kim D."/>
            <person name="Ryu S."/>
            <person name="Kim W."/>
        </authorList>
    </citation>
    <scope>NUCLEOTIDE SEQUENCE [LARGE SCALE GENOMIC DNA]</scope>
    <source>
        <tissue evidence="1">Muscle</tissue>
    </source>
</reference>
<sequence>MGDEVFPDLLADCTLQASVMSGINLIQTALTWRHMTSFLRRRHINNSIKDKEKLRETFEAAEEIYFFPGHVYR</sequence>
<comment type="caution">
    <text evidence="1">The sequence shown here is derived from an EMBL/GenBank/DDBJ whole genome shotgun (WGS) entry which is preliminary data.</text>
</comment>
<organism evidence="1 2">
    <name type="scientific">Portunus trituberculatus</name>
    <name type="common">Swimming crab</name>
    <name type="synonym">Neptunus trituberculatus</name>
    <dbReference type="NCBI Taxonomy" id="210409"/>
    <lineage>
        <taxon>Eukaryota</taxon>
        <taxon>Metazoa</taxon>
        <taxon>Ecdysozoa</taxon>
        <taxon>Arthropoda</taxon>
        <taxon>Crustacea</taxon>
        <taxon>Multicrustacea</taxon>
        <taxon>Malacostraca</taxon>
        <taxon>Eumalacostraca</taxon>
        <taxon>Eucarida</taxon>
        <taxon>Decapoda</taxon>
        <taxon>Pleocyemata</taxon>
        <taxon>Brachyura</taxon>
        <taxon>Eubrachyura</taxon>
        <taxon>Portunoidea</taxon>
        <taxon>Portunidae</taxon>
        <taxon>Portuninae</taxon>
        <taxon>Portunus</taxon>
    </lineage>
</organism>
<keyword evidence="2" id="KW-1185">Reference proteome</keyword>
<name>A0A5B7IU34_PORTR</name>
<protein>
    <submittedName>
        <fullName evidence="1">Uncharacterized protein</fullName>
    </submittedName>
</protein>
<gene>
    <name evidence="1" type="ORF">E2C01_078419</name>
</gene>
<dbReference type="Proteomes" id="UP000324222">
    <property type="component" value="Unassembled WGS sequence"/>
</dbReference>
<dbReference type="EMBL" id="VSRR010063224">
    <property type="protein sequence ID" value="MPC83704.1"/>
    <property type="molecule type" value="Genomic_DNA"/>
</dbReference>
<dbReference type="AlphaFoldDB" id="A0A5B7IU34"/>
<proteinExistence type="predicted"/>
<accession>A0A5B7IU34</accession>